<feature type="domain" description="Neutral/alkaline non-lysosomal ceramidase C-terminal" evidence="10">
    <location>
        <begin position="578"/>
        <end position="738"/>
    </location>
</feature>
<keyword evidence="7" id="KW-0443">Lipid metabolism</keyword>
<proteinExistence type="inferred from homology"/>
<evidence type="ECO:0000313" key="12">
    <source>
        <dbReference type="Proteomes" id="UP000009022"/>
    </source>
</evidence>
<dbReference type="Proteomes" id="UP000009022">
    <property type="component" value="Unassembled WGS sequence"/>
</dbReference>
<feature type="signal peptide" evidence="8">
    <location>
        <begin position="1"/>
        <end position="21"/>
    </location>
</feature>
<feature type="chain" id="PRO_5002797258" description="Neutral ceramidase" evidence="8">
    <location>
        <begin position="22"/>
        <end position="741"/>
    </location>
</feature>
<dbReference type="OMA" id="GTTVQTC"/>
<dbReference type="Pfam" id="PF04734">
    <property type="entry name" value="Ceramidase_alk"/>
    <property type="match status" value="1"/>
</dbReference>
<dbReference type="KEGG" id="tad:TRIADDRAFT_29967"/>
<feature type="binding site" evidence="6">
    <location>
        <position position="227"/>
    </location>
    <ligand>
        <name>Zn(2+)</name>
        <dbReference type="ChEBI" id="CHEBI:29105"/>
    </ligand>
</feature>
<dbReference type="GO" id="GO:0016020">
    <property type="term" value="C:membrane"/>
    <property type="evidence" value="ECO:0007669"/>
    <property type="project" value="GOC"/>
</dbReference>
<evidence type="ECO:0000259" key="10">
    <source>
        <dbReference type="Pfam" id="PF17048"/>
    </source>
</evidence>
<dbReference type="EMBL" id="DS985252">
    <property type="protein sequence ID" value="EDV21809.1"/>
    <property type="molecule type" value="Genomic_DNA"/>
</dbReference>
<dbReference type="GO" id="GO:0042759">
    <property type="term" value="P:long-chain fatty acid biosynthetic process"/>
    <property type="evidence" value="ECO:0000318"/>
    <property type="project" value="GO_Central"/>
</dbReference>
<comment type="catalytic activity">
    <reaction evidence="7">
        <text>an N-acylsphing-4-enine + H2O = sphing-4-enine + a fatty acid</text>
        <dbReference type="Rhea" id="RHEA:20856"/>
        <dbReference type="ChEBI" id="CHEBI:15377"/>
        <dbReference type="ChEBI" id="CHEBI:28868"/>
        <dbReference type="ChEBI" id="CHEBI:52639"/>
        <dbReference type="ChEBI" id="CHEBI:57756"/>
        <dbReference type="EC" id="3.5.1.23"/>
    </reaction>
</comment>
<evidence type="ECO:0000259" key="9">
    <source>
        <dbReference type="Pfam" id="PF04734"/>
    </source>
</evidence>
<dbReference type="EC" id="3.5.1.23" evidence="2 7"/>
<comment type="cofactor">
    <cofactor evidence="6">
        <name>Zn(2+)</name>
        <dbReference type="ChEBI" id="CHEBI:29105"/>
    </cofactor>
    <text evidence="6">Binds 1 zinc ion per subunit.</text>
</comment>
<keyword evidence="6" id="KW-0479">Metal-binding</keyword>
<dbReference type="PANTHER" id="PTHR12670:SF1">
    <property type="entry name" value="NEUTRAL CERAMIDASE"/>
    <property type="match status" value="1"/>
</dbReference>
<evidence type="ECO:0000256" key="6">
    <source>
        <dbReference type="PIRSR" id="PIRSR606823-2"/>
    </source>
</evidence>
<reference evidence="11 12" key="1">
    <citation type="journal article" date="2008" name="Nature">
        <title>The Trichoplax genome and the nature of placozoans.</title>
        <authorList>
            <person name="Srivastava M."/>
            <person name="Begovic E."/>
            <person name="Chapman J."/>
            <person name="Putnam N.H."/>
            <person name="Hellsten U."/>
            <person name="Kawashima T."/>
            <person name="Kuo A."/>
            <person name="Mitros T."/>
            <person name="Salamov A."/>
            <person name="Carpenter M.L."/>
            <person name="Signorovitch A.Y."/>
            <person name="Moreno M.A."/>
            <person name="Kamm K."/>
            <person name="Grimwood J."/>
            <person name="Schmutz J."/>
            <person name="Shapiro H."/>
            <person name="Grigoriev I.V."/>
            <person name="Buss L.W."/>
            <person name="Schierwater B."/>
            <person name="Dellaporta S.L."/>
            <person name="Rokhsar D.S."/>
        </authorList>
    </citation>
    <scope>NUCLEOTIDE SEQUENCE [LARGE SCALE GENOMIC DNA]</scope>
    <source>
        <strain evidence="11 12">Grell-BS-1999</strain>
    </source>
</reference>
<sequence length="741" mass="82353">MKTVLACSFLVFISILGLIRGESTEYFIGSGIHDITGPAADVNMMGYANPSQTAKGIHFRQRSRAFIIHDKQNKSRIVFVSIDACMVDQIVKLEVVKKLKARFGKLYTEENVCISGIHTHSGPGGFLQYVLFDITSLGFINQTLFAYVDGIVESIAKAHADIKPGNIFVNQGQLLNSNINRSPSAYLFNPPKERAKYKYDVDKEMVLLKMADAKGHGIGMVNWFAVHGTSMNNTNELVSGDNKGYASYLFEKEMNGKSTLPGKVSFVRLKIIQYNELYRRAPINQFLDVLTALPTNQYYLQLQGSFVAAFAQSNEGDVSPNTRGPFCIDSGKPCNKNHSTCNGDDTKCIGRGPGANMFESTEIIGRNQFSKAKELYDGAKKKVTGPVDFRHMYVDMTNVAVTLKNGTKVHTCKPAMGFSFAAGTTDGPGMFGFQQGYTTGNEFWNLIVKFLEKPSKEQIACQHPKPILLDTGEIKFPYRWQPFIVDLQVLRIGNFVIVAVPGEFTTMSGRRVRDAVHKVSRSVVDAHFGNDTTVVIAGLSNTYADYIATYEEYHAQRYEGASTIYGPHTLQAYISKFVELSQALVKGKAVKPGPTPPNLLKKQLSFVPGVVFDSAPIGKKFGQVKQDVKSKYKVNETVEVIFYSADPRNNLMTEGTFLTVETQDKHGKWHVRLTDGDWDTRFYWHKPFILDPSSTAKITWTISPDTPAGTYRIQHFGHSKGLLGDKQPFHGTSSSFKVTTN</sequence>
<dbReference type="PANTHER" id="PTHR12670">
    <property type="entry name" value="CERAMIDASE"/>
    <property type="match status" value="1"/>
</dbReference>
<comment type="similarity">
    <text evidence="1 7">Belongs to the neutral ceramidase family.</text>
</comment>
<evidence type="ECO:0000256" key="3">
    <source>
        <dbReference type="ARBA" id="ARBA00019235"/>
    </source>
</evidence>
<dbReference type="PhylomeDB" id="B3S6S5"/>
<evidence type="ECO:0000256" key="4">
    <source>
        <dbReference type="ARBA" id="ARBA00022801"/>
    </source>
</evidence>
<keyword evidence="4 7" id="KW-0378">Hydrolase</keyword>
<dbReference type="OrthoDB" id="191371at2759"/>
<dbReference type="GO" id="GO:0017040">
    <property type="term" value="F:N-acylsphingosine amidohydrolase activity"/>
    <property type="evidence" value="ECO:0000318"/>
    <property type="project" value="GO_Central"/>
</dbReference>
<feature type="binding site" evidence="6">
    <location>
        <position position="503"/>
    </location>
    <ligand>
        <name>Zn(2+)</name>
        <dbReference type="ChEBI" id="CHEBI:29105"/>
    </ligand>
</feature>
<keyword evidence="12" id="KW-1185">Reference proteome</keyword>
<dbReference type="RefSeq" id="XP_002115957.1">
    <property type="nucleotide sequence ID" value="XM_002115921.1"/>
</dbReference>
<evidence type="ECO:0000256" key="5">
    <source>
        <dbReference type="PIRSR" id="PIRSR606823-1"/>
    </source>
</evidence>
<dbReference type="GO" id="GO:0046514">
    <property type="term" value="P:ceramide catabolic process"/>
    <property type="evidence" value="ECO:0000318"/>
    <property type="project" value="GO_Central"/>
</dbReference>
<dbReference type="Gene3D" id="2.60.40.2300">
    <property type="entry name" value="Neutral/alkaline non-lysosomal ceramidase, C-terminal domain"/>
    <property type="match status" value="1"/>
</dbReference>
<gene>
    <name evidence="11" type="ORF">TRIADDRAFT_29967</name>
</gene>
<dbReference type="GO" id="GO:0046872">
    <property type="term" value="F:metal ion binding"/>
    <property type="evidence" value="ECO:0007669"/>
    <property type="project" value="UniProtKB-KW"/>
</dbReference>
<name>B3S6S5_TRIAD</name>
<feature type="active site" description="Nucleophile" evidence="5">
    <location>
        <position position="319"/>
    </location>
</feature>
<evidence type="ECO:0000256" key="1">
    <source>
        <dbReference type="ARBA" id="ARBA00009835"/>
    </source>
</evidence>
<dbReference type="FunCoup" id="B3S6S5">
    <property type="interactions" value="18"/>
</dbReference>
<dbReference type="eggNOG" id="KOG2232">
    <property type="taxonomic scope" value="Eukaryota"/>
</dbReference>
<accession>B3S6S5</accession>
<evidence type="ECO:0000256" key="2">
    <source>
        <dbReference type="ARBA" id="ARBA00011891"/>
    </source>
</evidence>
<protein>
    <recommendedName>
        <fullName evidence="3 7">Neutral ceramidase</fullName>
        <ecNumber evidence="2 7">3.5.1.23</ecNumber>
    </recommendedName>
</protein>
<dbReference type="GO" id="GO:0046512">
    <property type="term" value="P:sphingosine biosynthetic process"/>
    <property type="evidence" value="ECO:0000318"/>
    <property type="project" value="GO_Central"/>
</dbReference>
<dbReference type="HOGENOM" id="CLU_011300_2_0_1"/>
<evidence type="ECO:0000256" key="8">
    <source>
        <dbReference type="SAM" id="SignalP"/>
    </source>
</evidence>
<dbReference type="InterPro" id="IPR031331">
    <property type="entry name" value="NEUT/ALK_ceramidase_C"/>
</dbReference>
<evidence type="ECO:0000313" key="11">
    <source>
        <dbReference type="EMBL" id="EDV21809.1"/>
    </source>
</evidence>
<feature type="binding site" evidence="6">
    <location>
        <position position="546"/>
    </location>
    <ligand>
        <name>Zn(2+)</name>
        <dbReference type="ChEBI" id="CHEBI:29105"/>
    </ligand>
</feature>
<feature type="binding site" evidence="6">
    <location>
        <position position="118"/>
    </location>
    <ligand>
        <name>Zn(2+)</name>
        <dbReference type="ChEBI" id="CHEBI:29105"/>
    </ligand>
</feature>
<dbReference type="InterPro" id="IPR006823">
    <property type="entry name" value="Ceramidase_alk"/>
</dbReference>
<dbReference type="InParanoid" id="B3S6S5"/>
<dbReference type="STRING" id="10228.B3S6S5"/>
<dbReference type="InterPro" id="IPR038445">
    <property type="entry name" value="NCDase_C_sf"/>
</dbReference>
<dbReference type="InterPro" id="IPR031329">
    <property type="entry name" value="NEUT/ALK_ceramidase_N"/>
</dbReference>
<dbReference type="GO" id="GO:0005576">
    <property type="term" value="C:extracellular region"/>
    <property type="evidence" value="ECO:0000318"/>
    <property type="project" value="GO_Central"/>
</dbReference>
<evidence type="ECO:0000256" key="7">
    <source>
        <dbReference type="RuleBase" id="RU366019"/>
    </source>
</evidence>
<feature type="domain" description="Neutral/alkaline non-lysosomal ceramidase N-terminal" evidence="9">
    <location>
        <begin position="26"/>
        <end position="574"/>
    </location>
</feature>
<dbReference type="GeneID" id="6757034"/>
<keyword evidence="6" id="KW-0862">Zinc</keyword>
<organism evidence="11 12">
    <name type="scientific">Trichoplax adhaerens</name>
    <name type="common">Trichoplax reptans</name>
    <dbReference type="NCBI Taxonomy" id="10228"/>
    <lineage>
        <taxon>Eukaryota</taxon>
        <taxon>Metazoa</taxon>
        <taxon>Placozoa</taxon>
        <taxon>Uniplacotomia</taxon>
        <taxon>Trichoplacea</taxon>
        <taxon>Trichoplacidae</taxon>
        <taxon>Trichoplax</taxon>
    </lineage>
</organism>
<dbReference type="Pfam" id="PF17048">
    <property type="entry name" value="Ceramidse_alk_C"/>
    <property type="match status" value="1"/>
</dbReference>
<keyword evidence="8" id="KW-0732">Signal</keyword>
<dbReference type="CTD" id="6757034"/>
<keyword evidence="7" id="KW-0746">Sphingolipid metabolism</keyword>
<dbReference type="AlphaFoldDB" id="B3S6S5"/>